<dbReference type="Proteomes" id="UP000221751">
    <property type="component" value="Segment"/>
</dbReference>
<dbReference type="EMBL" id="KX557288">
    <property type="protein sequence ID" value="AON97507.1"/>
    <property type="molecule type" value="Genomic_DNA"/>
</dbReference>
<organism evidence="1 2">
    <name type="scientific">Rhodococcus phage ChewyVIII</name>
    <dbReference type="NCBI Taxonomy" id="1887657"/>
    <lineage>
        <taxon>Viruses</taxon>
        <taxon>Duplodnaviria</taxon>
        <taxon>Heunggongvirae</taxon>
        <taxon>Uroviricota</taxon>
        <taxon>Caudoviricetes</taxon>
        <taxon>Chewyvirus</taxon>
        <taxon>Chewyvirus chewyVIII</taxon>
    </lineage>
</organism>
<dbReference type="RefSeq" id="YP_010754203.1">
    <property type="nucleotide sequence ID" value="NC_073456.1"/>
</dbReference>
<accession>A0A1C9EIA3</accession>
<sequence length="179" mass="19660">MTERTLDISNEVTAPNHYNAHTNIEQASVSSLAADAECAYPDSKDSPGAVLLNGVRTMVLESWEGAFPLEDRGGDVRDLLEVDWHDTAHNIADAAPSVYTHELWTQFVDLAAYRELDEVVSDGLLEVSHDSTSDMGPEFTIPAICLYNIARRLASVLLERLVEALQADVDNLDEADDES</sequence>
<dbReference type="GeneID" id="80018784"/>
<dbReference type="KEGG" id="vg:80018784"/>
<name>A0A1C9EIA3_9CAUD</name>
<evidence type="ECO:0000313" key="2">
    <source>
        <dbReference type="Proteomes" id="UP000221751"/>
    </source>
</evidence>
<proteinExistence type="predicted"/>
<protein>
    <submittedName>
        <fullName evidence="1">OCR-like antirestriction protein</fullName>
    </submittedName>
</protein>
<reference evidence="2" key="1">
    <citation type="submission" date="2016-07" db="EMBL/GenBank/DDBJ databases">
        <authorList>
            <person name="Florea S."/>
            <person name="Webb J.S."/>
            <person name="Jaromczyk J."/>
            <person name="Schardl C.L."/>
        </authorList>
    </citation>
    <scope>NUCLEOTIDE SEQUENCE [LARGE SCALE GENOMIC DNA]</scope>
</reference>
<evidence type="ECO:0000313" key="1">
    <source>
        <dbReference type="EMBL" id="AON97507.1"/>
    </source>
</evidence>
<gene>
    <name evidence="1" type="primary">86</name>
    <name evidence="1" type="ORF">SEA_CHEWYVIII_86</name>
</gene>
<keyword evidence="2" id="KW-1185">Reference proteome</keyword>